<dbReference type="PANTHER" id="PTHR37292">
    <property type="entry name" value="VNG6097C"/>
    <property type="match status" value="1"/>
</dbReference>
<sequence length="192" mass="21942">MNSIKELTNVDEYKEFILSRVNERLTNDYFDITLVGSEGLAVSGRGNNAWNAYVASLNILNAGILFSKSNLFVSKLFETGTDGKRKSLEKHHLFPKAYLKSMGYSDAKINQMANYAYIDWKDNMDILDDAPSVYYPIICSGKSDEEIRRMESENALPHGWENMAYEDFLEARRKLMAAKIKAAFEQLKKNVQ</sequence>
<dbReference type="Proteomes" id="UP000633365">
    <property type="component" value="Unassembled WGS sequence"/>
</dbReference>
<evidence type="ECO:0000313" key="2">
    <source>
        <dbReference type="Proteomes" id="UP000633365"/>
    </source>
</evidence>
<keyword evidence="2" id="KW-1185">Reference proteome</keyword>
<organism evidence="1 2">
    <name type="scientific">Ruminococcus difficilis</name>
    <dbReference type="NCBI Taxonomy" id="2763069"/>
    <lineage>
        <taxon>Bacteria</taxon>
        <taxon>Bacillati</taxon>
        <taxon>Bacillota</taxon>
        <taxon>Clostridia</taxon>
        <taxon>Eubacteriales</taxon>
        <taxon>Oscillospiraceae</taxon>
        <taxon>Ruminococcus</taxon>
    </lineage>
</organism>
<name>A0A934TYB9_9FIRM</name>
<dbReference type="PANTHER" id="PTHR37292:SF2">
    <property type="entry name" value="DUF262 DOMAIN-CONTAINING PROTEIN"/>
    <property type="match status" value="1"/>
</dbReference>
<gene>
    <name evidence="1" type="ORF">JKK62_04340</name>
</gene>
<accession>A0A934TYB9</accession>
<dbReference type="RefSeq" id="WP_201427039.1">
    <property type="nucleotide sequence ID" value="NZ_JAEQMG010000042.1"/>
</dbReference>
<comment type="caution">
    <text evidence="1">The sequence shown here is derived from an EMBL/GenBank/DDBJ whole genome shotgun (WGS) entry which is preliminary data.</text>
</comment>
<proteinExistence type="predicted"/>
<protein>
    <submittedName>
        <fullName evidence="1">Uncharacterized protein</fullName>
    </submittedName>
</protein>
<dbReference type="AlphaFoldDB" id="A0A934TYB9"/>
<dbReference type="EMBL" id="JAEQMG010000042">
    <property type="protein sequence ID" value="MBK6087886.1"/>
    <property type="molecule type" value="Genomic_DNA"/>
</dbReference>
<evidence type="ECO:0000313" key="1">
    <source>
        <dbReference type="EMBL" id="MBK6087886.1"/>
    </source>
</evidence>
<reference evidence="1" key="1">
    <citation type="submission" date="2021-01" db="EMBL/GenBank/DDBJ databases">
        <title>Genome public.</title>
        <authorList>
            <person name="Liu C."/>
            <person name="Sun Q."/>
        </authorList>
    </citation>
    <scope>NUCLEOTIDE SEQUENCE</scope>
    <source>
        <strain evidence="1">M6</strain>
    </source>
</reference>